<organism evidence="11">
    <name type="scientific">Anastrepha ludens</name>
    <name type="common">Mexican fruit fly</name>
    <dbReference type="NCBI Taxonomy" id="28586"/>
    <lineage>
        <taxon>Eukaryota</taxon>
        <taxon>Metazoa</taxon>
        <taxon>Ecdysozoa</taxon>
        <taxon>Arthropoda</taxon>
        <taxon>Hexapoda</taxon>
        <taxon>Insecta</taxon>
        <taxon>Pterygota</taxon>
        <taxon>Neoptera</taxon>
        <taxon>Endopterygota</taxon>
        <taxon>Diptera</taxon>
        <taxon>Brachycera</taxon>
        <taxon>Muscomorpha</taxon>
        <taxon>Tephritoidea</taxon>
        <taxon>Tephritidae</taxon>
        <taxon>Anastrepha</taxon>
    </lineage>
</organism>
<dbReference type="GO" id="GO:0007165">
    <property type="term" value="P:signal transduction"/>
    <property type="evidence" value="ECO:0007669"/>
    <property type="project" value="UniProtKB-KW"/>
</dbReference>
<keyword evidence="3 10" id="KW-0716">Sensory transduction</keyword>
<dbReference type="InterPro" id="IPR004117">
    <property type="entry name" value="7tm6_olfct_rcpt"/>
</dbReference>
<dbReference type="Pfam" id="PF02949">
    <property type="entry name" value="7tm_6"/>
    <property type="match status" value="1"/>
</dbReference>
<keyword evidence="7 10" id="KW-0472">Membrane</keyword>
<keyword evidence="2" id="KW-1003">Cell membrane</keyword>
<proteinExistence type="evidence at transcript level"/>
<evidence type="ECO:0000256" key="5">
    <source>
        <dbReference type="ARBA" id="ARBA00022725"/>
    </source>
</evidence>
<reference evidence="11" key="1">
    <citation type="journal article" date="2022" name="Int. J. Mol. Sci.">
        <title>Identification of Candidate Chemosensory Gene Families by Head Transcriptomes Analysis in the Mexican Fruit Fly, Anastrepha ludens Loew (Diptera: Tephritidae).</title>
        <authorList>
            <person name="Segura-Leon O.L."/>
            <person name="Torres-Huerta B."/>
            <person name="Estrada-Perez A.R."/>
            <person name="Cibrian-Tovar J."/>
            <person name="Hernandez-Hernandez F.C."/>
            <person name="Cruz-Jaramillo J.L."/>
            <person name="Meza-Hernandez J.S."/>
            <person name="Sanchez-Galicia F."/>
        </authorList>
    </citation>
    <scope>NUCLEOTIDE SEQUENCE</scope>
</reference>
<feature type="transmembrane region" description="Helical" evidence="10">
    <location>
        <begin position="300"/>
        <end position="318"/>
    </location>
</feature>
<reference evidence="11" key="2">
    <citation type="submission" date="2022-05" db="EMBL/GenBank/DDBJ databases">
        <authorList>
            <person name="Segura Leon O.L."/>
            <person name="Torres Huerta B."/>
            <person name="Meza Hernandez S.J."/>
        </authorList>
    </citation>
    <scope>NUCLEOTIDE SEQUENCE</scope>
</reference>
<protein>
    <recommendedName>
        <fullName evidence="10">Odorant receptor</fullName>
    </recommendedName>
</protein>
<keyword evidence="5 10" id="KW-0552">Olfaction</keyword>
<evidence type="ECO:0000256" key="6">
    <source>
        <dbReference type="ARBA" id="ARBA00022989"/>
    </source>
</evidence>
<keyword evidence="6 10" id="KW-1133">Transmembrane helix</keyword>
<comment type="subcellular location">
    <subcellularLocation>
        <location evidence="1 10">Cell membrane</location>
        <topology evidence="1 10">Multi-pass membrane protein</topology>
    </subcellularLocation>
</comment>
<keyword evidence="8 10" id="KW-0675">Receptor</keyword>
<dbReference type="GO" id="GO:0005886">
    <property type="term" value="C:plasma membrane"/>
    <property type="evidence" value="ECO:0007669"/>
    <property type="project" value="UniProtKB-SubCell"/>
</dbReference>
<feature type="transmembrane region" description="Helical" evidence="10">
    <location>
        <begin position="71"/>
        <end position="96"/>
    </location>
</feature>
<dbReference type="AlphaFoldDB" id="A0A9E8DA05"/>
<feature type="transmembrane region" description="Helical" evidence="10">
    <location>
        <begin position="133"/>
        <end position="157"/>
    </location>
</feature>
<sequence>MHYRPLLPNGKEAPLSWQIKSSFIFGTWPTTENTTNLEKRLHRLIFLWCALLLCAAFCGQFYEVVLQKDDIVIMIQVMLNLLLTLECIIRIGWLALKKDNFQEFLKELYSKIYFDENIDKDMHRKIRKHLRPANIFSVWYLLTMISFYVEPIQGIIIGERYLPYRMTIPFDYRPWPIYTAILIICLNVGCLVLTVVMSESYMLATSIFNLNGRFLLLEEEISNLGDAVLKYENSKTMADHFNQRLIALIKRNVDLIKFADRVESQFTLPLFVMMADSAVMLCLVAFNLNEMGLVPQSIKYIFWLLAKVLELVVLGYLGSVISTRIDGLGTTYYASGWEKVIHKSPNTKANVRTMKLITLAISFNQRPFMLTGMRFFYVSLETTVTILQVAGSYFTFLRSIR</sequence>
<evidence type="ECO:0000256" key="2">
    <source>
        <dbReference type="ARBA" id="ARBA00022475"/>
    </source>
</evidence>
<dbReference type="GO" id="GO:0005549">
    <property type="term" value="F:odorant binding"/>
    <property type="evidence" value="ECO:0007669"/>
    <property type="project" value="InterPro"/>
</dbReference>
<dbReference type="GO" id="GO:0004984">
    <property type="term" value="F:olfactory receptor activity"/>
    <property type="evidence" value="ECO:0007669"/>
    <property type="project" value="InterPro"/>
</dbReference>
<keyword evidence="4 10" id="KW-0812">Transmembrane</keyword>
<evidence type="ECO:0000256" key="4">
    <source>
        <dbReference type="ARBA" id="ARBA00022692"/>
    </source>
</evidence>
<evidence type="ECO:0000256" key="8">
    <source>
        <dbReference type="ARBA" id="ARBA00023170"/>
    </source>
</evidence>
<dbReference type="EMBL" id="ON420006">
    <property type="protein sequence ID" value="UZH23377.1"/>
    <property type="molecule type" value="mRNA"/>
</dbReference>
<feature type="transmembrane region" description="Helical" evidence="10">
    <location>
        <begin position="177"/>
        <end position="197"/>
    </location>
</feature>
<feature type="transmembrane region" description="Helical" evidence="10">
    <location>
        <begin position="266"/>
        <end position="288"/>
    </location>
</feature>
<accession>A0A9E8DA05</accession>
<feature type="transmembrane region" description="Helical" evidence="10">
    <location>
        <begin position="44"/>
        <end position="65"/>
    </location>
</feature>
<evidence type="ECO:0000313" key="11">
    <source>
        <dbReference type="EMBL" id="UZH23377.1"/>
    </source>
</evidence>
<dbReference type="PANTHER" id="PTHR21137:SF35">
    <property type="entry name" value="ODORANT RECEPTOR 19A-RELATED"/>
    <property type="match status" value="1"/>
</dbReference>
<name>A0A9E8DA05_9MUSC</name>
<evidence type="ECO:0000256" key="10">
    <source>
        <dbReference type="RuleBase" id="RU351113"/>
    </source>
</evidence>
<feature type="transmembrane region" description="Helical" evidence="10">
    <location>
        <begin position="375"/>
        <end position="396"/>
    </location>
</feature>
<comment type="similarity">
    <text evidence="10">Belongs to the insect chemoreceptor superfamily. Heteromeric odorant receptor channel (TC 1.A.69) family.</text>
</comment>
<keyword evidence="9 10" id="KW-0807">Transducer</keyword>
<evidence type="ECO:0000256" key="1">
    <source>
        <dbReference type="ARBA" id="ARBA00004651"/>
    </source>
</evidence>
<evidence type="ECO:0000256" key="7">
    <source>
        <dbReference type="ARBA" id="ARBA00023136"/>
    </source>
</evidence>
<evidence type="ECO:0000256" key="3">
    <source>
        <dbReference type="ARBA" id="ARBA00022606"/>
    </source>
</evidence>
<evidence type="ECO:0000256" key="9">
    <source>
        <dbReference type="ARBA" id="ARBA00023224"/>
    </source>
</evidence>
<dbReference type="PANTHER" id="PTHR21137">
    <property type="entry name" value="ODORANT RECEPTOR"/>
    <property type="match status" value="1"/>
</dbReference>